<feature type="compositionally biased region" description="Basic and acidic residues" evidence="1">
    <location>
        <begin position="216"/>
        <end position="225"/>
    </location>
</feature>
<reference evidence="3" key="2">
    <citation type="submission" date="2015-01" db="EMBL/GenBank/DDBJ databases">
        <title>Evolutionary Origins and Diversification of the Mycorrhizal Mutualists.</title>
        <authorList>
            <consortium name="DOE Joint Genome Institute"/>
            <consortium name="Mycorrhizal Genomics Consortium"/>
            <person name="Kohler A."/>
            <person name="Kuo A."/>
            <person name="Nagy L.G."/>
            <person name="Floudas D."/>
            <person name="Copeland A."/>
            <person name="Barry K.W."/>
            <person name="Cichocki N."/>
            <person name="Veneault-Fourrey C."/>
            <person name="LaButti K."/>
            <person name="Lindquist E.A."/>
            <person name="Lipzen A."/>
            <person name="Lundell T."/>
            <person name="Morin E."/>
            <person name="Murat C."/>
            <person name="Riley R."/>
            <person name="Ohm R."/>
            <person name="Sun H."/>
            <person name="Tunlid A."/>
            <person name="Henrissat B."/>
            <person name="Grigoriev I.V."/>
            <person name="Hibbett D.S."/>
            <person name="Martin F."/>
        </authorList>
    </citation>
    <scope>NUCLEOTIDE SEQUENCE [LARGE SCALE GENOMIC DNA]</scope>
    <source>
        <strain evidence="3">ATCC 200175</strain>
    </source>
</reference>
<dbReference type="EMBL" id="KN819361">
    <property type="protein sequence ID" value="KIJ12631.1"/>
    <property type="molecule type" value="Genomic_DNA"/>
</dbReference>
<proteinExistence type="predicted"/>
<dbReference type="AlphaFoldDB" id="A0A0C9TZD7"/>
<feature type="compositionally biased region" description="Polar residues" evidence="1">
    <location>
        <begin position="312"/>
        <end position="321"/>
    </location>
</feature>
<organism evidence="2 3">
    <name type="scientific">Paxillus involutus ATCC 200175</name>
    <dbReference type="NCBI Taxonomy" id="664439"/>
    <lineage>
        <taxon>Eukaryota</taxon>
        <taxon>Fungi</taxon>
        <taxon>Dikarya</taxon>
        <taxon>Basidiomycota</taxon>
        <taxon>Agaricomycotina</taxon>
        <taxon>Agaricomycetes</taxon>
        <taxon>Agaricomycetidae</taxon>
        <taxon>Boletales</taxon>
        <taxon>Paxilineae</taxon>
        <taxon>Paxillaceae</taxon>
        <taxon>Paxillus</taxon>
    </lineage>
</organism>
<reference evidence="2 3" key="1">
    <citation type="submission" date="2014-06" db="EMBL/GenBank/DDBJ databases">
        <authorList>
            <consortium name="DOE Joint Genome Institute"/>
            <person name="Kuo A."/>
            <person name="Kohler A."/>
            <person name="Nagy L.G."/>
            <person name="Floudas D."/>
            <person name="Copeland A."/>
            <person name="Barry K.W."/>
            <person name="Cichocki N."/>
            <person name="Veneault-Fourrey C."/>
            <person name="LaButti K."/>
            <person name="Lindquist E.A."/>
            <person name="Lipzen A."/>
            <person name="Lundell T."/>
            <person name="Morin E."/>
            <person name="Murat C."/>
            <person name="Sun H."/>
            <person name="Tunlid A."/>
            <person name="Henrissat B."/>
            <person name="Grigoriev I.V."/>
            <person name="Hibbett D.S."/>
            <person name="Martin F."/>
            <person name="Nordberg H.P."/>
            <person name="Cantor M.N."/>
            <person name="Hua S.X."/>
        </authorList>
    </citation>
    <scope>NUCLEOTIDE SEQUENCE [LARGE SCALE GENOMIC DNA]</scope>
    <source>
        <strain evidence="2 3">ATCC 200175</strain>
    </source>
</reference>
<evidence type="ECO:0000313" key="2">
    <source>
        <dbReference type="EMBL" id="KIJ12631.1"/>
    </source>
</evidence>
<accession>A0A0C9TZD7</accession>
<protein>
    <submittedName>
        <fullName evidence="2">Uncharacterized protein</fullName>
    </submittedName>
</protein>
<dbReference type="HOGENOM" id="CLU_774113_0_0_1"/>
<feature type="region of interest" description="Disordered" evidence="1">
    <location>
        <begin position="1"/>
        <end position="43"/>
    </location>
</feature>
<keyword evidence="3" id="KW-1185">Reference proteome</keyword>
<feature type="compositionally biased region" description="Low complexity" evidence="1">
    <location>
        <begin position="347"/>
        <end position="368"/>
    </location>
</feature>
<dbReference type="OrthoDB" id="2692743at2759"/>
<name>A0A0C9TZD7_PAXIN</name>
<feature type="compositionally biased region" description="Low complexity" evidence="1">
    <location>
        <begin position="322"/>
        <end position="339"/>
    </location>
</feature>
<evidence type="ECO:0000313" key="3">
    <source>
        <dbReference type="Proteomes" id="UP000053647"/>
    </source>
</evidence>
<feature type="region of interest" description="Disordered" evidence="1">
    <location>
        <begin position="216"/>
        <end position="272"/>
    </location>
</feature>
<sequence>MAIGAGKNAVPGPTSPEIRPTAPPAASRRNTRSTLQGSSATRAEVEMENYQEIVSDEIANLVIVAMSTHMACMLATAEQLESNTKEIERILETQKVSQPPSMQANSSSYSDALKMPNTQSHPIVNAAIARAGIKERQVLLDPINGEPIYNDEQTAVSIAKDLQKILMSIKQLNSPKLEVKAITKLKNGGLIFELESAASAKWIRNNNRHCPTYEREHIKLDERQPENSMPYYPTDESWTQVLLPPKPPSYRKPPPTAAADHHHHHQNEHRHTPMLKQTTLGYRATQNEQQPTSHGRGPPTMRGRAGFAGTRGQFSPASSSNRIPIQPQQQQQSQRTITSYLDTEQRNANTNPSTNGPNSPHSTTNNTPADPSLHPPTYPSRVHV</sequence>
<feature type="region of interest" description="Disordered" evidence="1">
    <location>
        <begin position="286"/>
        <end position="384"/>
    </location>
</feature>
<dbReference type="Proteomes" id="UP000053647">
    <property type="component" value="Unassembled WGS sequence"/>
</dbReference>
<gene>
    <name evidence="2" type="ORF">PAXINDRAFT_156865</name>
</gene>
<feature type="compositionally biased region" description="Polar residues" evidence="1">
    <location>
        <begin position="32"/>
        <end position="41"/>
    </location>
</feature>
<feature type="compositionally biased region" description="Pro residues" evidence="1">
    <location>
        <begin position="244"/>
        <end position="256"/>
    </location>
</feature>
<evidence type="ECO:0000256" key="1">
    <source>
        <dbReference type="SAM" id="MobiDB-lite"/>
    </source>
</evidence>